<dbReference type="PROSITE" id="PS51782">
    <property type="entry name" value="LYSM"/>
    <property type="match status" value="1"/>
</dbReference>
<dbReference type="InterPro" id="IPR013783">
    <property type="entry name" value="Ig-like_fold"/>
</dbReference>
<dbReference type="PANTHER" id="PTHR38731:SF3">
    <property type="entry name" value="BLL6125 PROTEIN"/>
    <property type="match status" value="1"/>
</dbReference>
<sequence>MSFSVSSVAESTGNDWAYPMQPGESVWSIAHELLTDWREWKTIERLNNVSNDRQMAPGTVLQIPRALINEKRSDIQILDVSGTVTAEVLMKEGAAKAHLPLVRGQSLGQGDQIRTAAQSTVLLEFDDGTQVLIMENSLLRIEQATVVGNKRKVVDIKVFLKEGEAEIRANPGKVPGSQFLIDTPVAFATTKGTTYRVRAQKEQTAAEVTQGLIGVGNNKGTTRVKQGFGTLTKSGKPPAPPKKLLAAPELPELSATIRYLPGKLSWGKMTGAASYRSQISPESNFNSIVYDNLSDQPKMGLPATLLDQAYWLRVSAIDKGGLQGFSTIRKIDIDARPFPPIRQAPRPTDSIYVGDVEFAWSQPETAESFILQVSETDDFSVLTLDVEGISDTRHTAIISNAGDYFWRVTSVASDGEVGPLGFTGKFKVKPVPPKPELKEPVSSENEVFFSWQEEEGVKEYQLQLSKDENFSELVVDKKTAQAELAVDKPQPGSYFLRVRAIDADDYAGEWSPVQKVVQPVENWWPMIVTGALSVILIL</sequence>
<name>A0A7U8C390_NEPCE</name>
<reference evidence="2 3" key="1">
    <citation type="submission" date="2006-02" db="EMBL/GenBank/DDBJ databases">
        <authorList>
            <person name="Pinhassi J."/>
            <person name="Pedros-Alio C."/>
            <person name="Ferriera S."/>
            <person name="Johnson J."/>
            <person name="Kravitz S."/>
            <person name="Halpern A."/>
            <person name="Remington K."/>
            <person name="Beeson K."/>
            <person name="Tran B."/>
            <person name="Rogers Y.-H."/>
            <person name="Friedman R."/>
            <person name="Venter J.C."/>
        </authorList>
    </citation>
    <scope>NUCLEOTIDE SEQUENCE [LARGE SCALE GENOMIC DNA]</scope>
    <source>
        <strain evidence="2 3">MED92</strain>
    </source>
</reference>
<dbReference type="InterPro" id="IPR018392">
    <property type="entry name" value="LysM"/>
</dbReference>
<dbReference type="OrthoDB" id="9813091at2"/>
<dbReference type="AlphaFoldDB" id="A0A7U8C390"/>
<dbReference type="Gene3D" id="2.60.120.1440">
    <property type="match status" value="1"/>
</dbReference>
<dbReference type="Pfam" id="PF04773">
    <property type="entry name" value="FecR"/>
    <property type="match status" value="1"/>
</dbReference>
<comment type="caution">
    <text evidence="2">The sequence shown here is derived from an EMBL/GenBank/DDBJ whole genome shotgun (WGS) entry which is preliminary data.</text>
</comment>
<organism evidence="2 3">
    <name type="scientific">Neptuniibacter caesariensis</name>
    <dbReference type="NCBI Taxonomy" id="207954"/>
    <lineage>
        <taxon>Bacteria</taxon>
        <taxon>Pseudomonadati</taxon>
        <taxon>Pseudomonadota</taxon>
        <taxon>Gammaproteobacteria</taxon>
        <taxon>Oceanospirillales</taxon>
        <taxon>Oceanospirillaceae</taxon>
        <taxon>Neptuniibacter</taxon>
    </lineage>
</organism>
<dbReference type="PIRSF" id="PIRSF029644">
    <property type="entry name" value="UCP029644"/>
    <property type="match status" value="1"/>
</dbReference>
<keyword evidence="3" id="KW-1185">Reference proteome</keyword>
<proteinExistence type="predicted"/>
<gene>
    <name evidence="2" type="ORF">MED92_01104</name>
</gene>
<feature type="domain" description="LysM" evidence="1">
    <location>
        <begin position="16"/>
        <end position="63"/>
    </location>
</feature>
<dbReference type="InterPro" id="IPR016930">
    <property type="entry name" value="UCP029644"/>
</dbReference>
<accession>A0A7U8C390</accession>
<evidence type="ECO:0000313" key="2">
    <source>
        <dbReference type="EMBL" id="EAR60419.1"/>
    </source>
</evidence>
<dbReference type="Gene3D" id="2.60.40.10">
    <property type="entry name" value="Immunoglobulins"/>
    <property type="match status" value="3"/>
</dbReference>
<dbReference type="InterPro" id="IPR006860">
    <property type="entry name" value="FecR"/>
</dbReference>
<evidence type="ECO:0000313" key="3">
    <source>
        <dbReference type="Proteomes" id="UP000002171"/>
    </source>
</evidence>
<dbReference type="RefSeq" id="WP_007022204.1">
    <property type="nucleotide sequence ID" value="NZ_CH724127.1"/>
</dbReference>
<dbReference type="Proteomes" id="UP000002171">
    <property type="component" value="Unassembled WGS sequence"/>
</dbReference>
<dbReference type="PANTHER" id="PTHR38731">
    <property type="entry name" value="LIPL45-RELATED LIPOPROTEIN-RELATED"/>
    <property type="match status" value="1"/>
</dbReference>
<dbReference type="EMBL" id="AAOW01000018">
    <property type="protein sequence ID" value="EAR60419.1"/>
    <property type="molecule type" value="Genomic_DNA"/>
</dbReference>
<protein>
    <recommendedName>
        <fullName evidence="1">LysM domain-containing protein</fullName>
    </recommendedName>
</protein>
<dbReference type="CDD" id="cd00118">
    <property type="entry name" value="LysM"/>
    <property type="match status" value="1"/>
</dbReference>
<evidence type="ECO:0000259" key="1">
    <source>
        <dbReference type="PROSITE" id="PS51782"/>
    </source>
</evidence>
<dbReference type="Gene3D" id="3.10.350.10">
    <property type="entry name" value="LysM domain"/>
    <property type="match status" value="1"/>
</dbReference>
<dbReference type="InterPro" id="IPR036779">
    <property type="entry name" value="LysM_dom_sf"/>
</dbReference>